<dbReference type="NCBIfam" id="TIGR00558">
    <property type="entry name" value="pdxH"/>
    <property type="match status" value="1"/>
</dbReference>
<evidence type="ECO:0000256" key="8">
    <source>
        <dbReference type="ARBA" id="ARBA00022630"/>
    </source>
</evidence>
<dbReference type="HAMAP" id="MF_01629">
    <property type="entry name" value="PdxH"/>
    <property type="match status" value="1"/>
</dbReference>
<feature type="domain" description="Pyridoxamine 5'-phosphate oxidase N-terminal" evidence="12">
    <location>
        <begin position="34"/>
        <end position="146"/>
    </location>
</feature>
<evidence type="ECO:0000259" key="13">
    <source>
        <dbReference type="Pfam" id="PF10590"/>
    </source>
</evidence>
<evidence type="ECO:0000313" key="14">
    <source>
        <dbReference type="EMBL" id="EDO49484.1"/>
    </source>
</evidence>
<keyword evidence="10" id="KW-0560">Oxidoreductase</keyword>
<dbReference type="UniPathway" id="UPA01068">
    <property type="reaction ID" value="UER00304"/>
</dbReference>
<dbReference type="Gene3D" id="2.30.110.10">
    <property type="entry name" value="Electron Transport, Fmn-binding Protein, Chain A"/>
    <property type="match status" value="1"/>
</dbReference>
<keyword evidence="15" id="KW-1185">Reference proteome</keyword>
<dbReference type="STRING" id="45351.A7RG83"/>
<reference evidence="14 15" key="1">
    <citation type="journal article" date="2007" name="Science">
        <title>Sea anemone genome reveals ancestral eumetazoan gene repertoire and genomic organization.</title>
        <authorList>
            <person name="Putnam N.H."/>
            <person name="Srivastava M."/>
            <person name="Hellsten U."/>
            <person name="Dirks B."/>
            <person name="Chapman J."/>
            <person name="Salamov A."/>
            <person name="Terry A."/>
            <person name="Shapiro H."/>
            <person name="Lindquist E."/>
            <person name="Kapitonov V.V."/>
            <person name="Jurka J."/>
            <person name="Genikhovich G."/>
            <person name="Grigoriev I.V."/>
            <person name="Lucas S.M."/>
            <person name="Steele R.E."/>
            <person name="Finnerty J.R."/>
            <person name="Technau U."/>
            <person name="Martindale M.Q."/>
            <person name="Rokhsar D.S."/>
        </authorList>
    </citation>
    <scope>NUCLEOTIDE SEQUENCE [LARGE SCALE GENOMIC DNA]</scope>
    <source>
        <strain evidence="15">CH2 X CH6</strain>
    </source>
</reference>
<comment type="similarity">
    <text evidence="5">Belongs to the pyridoxamine 5'-phosphate oxidase family.</text>
</comment>
<feature type="domain" description="Pyridoxine 5'-phosphate oxidase dimerisation C-terminal" evidence="13">
    <location>
        <begin position="170"/>
        <end position="224"/>
    </location>
</feature>
<dbReference type="PANTHER" id="PTHR10851:SF0">
    <property type="entry name" value="PYRIDOXINE-5'-PHOSPHATE OXIDASE"/>
    <property type="match status" value="1"/>
</dbReference>
<accession>A7RG83</accession>
<keyword evidence="9" id="KW-0288">FMN</keyword>
<dbReference type="PIRSF" id="PIRSF000190">
    <property type="entry name" value="Pyd_amn-ph_oxd"/>
    <property type="match status" value="1"/>
</dbReference>
<dbReference type="InterPro" id="IPR012349">
    <property type="entry name" value="Split_barrel_FMN-bd"/>
</dbReference>
<dbReference type="PROSITE" id="PS01064">
    <property type="entry name" value="PYRIDOX_OXIDASE"/>
    <property type="match status" value="1"/>
</dbReference>
<evidence type="ECO:0000256" key="11">
    <source>
        <dbReference type="ARBA" id="ARBA00023096"/>
    </source>
</evidence>
<evidence type="ECO:0000256" key="10">
    <source>
        <dbReference type="ARBA" id="ARBA00023002"/>
    </source>
</evidence>
<dbReference type="SUPFAM" id="SSF50475">
    <property type="entry name" value="FMN-binding split barrel"/>
    <property type="match status" value="1"/>
</dbReference>
<dbReference type="GO" id="GO:0042823">
    <property type="term" value="P:pyridoxal phosphate biosynthetic process"/>
    <property type="evidence" value="ECO:0000318"/>
    <property type="project" value="GO_Central"/>
</dbReference>
<dbReference type="InParanoid" id="A7RG83"/>
<evidence type="ECO:0000256" key="1">
    <source>
        <dbReference type="ARBA" id="ARBA00001917"/>
    </source>
</evidence>
<dbReference type="InterPro" id="IPR000659">
    <property type="entry name" value="Pyridox_Oxase"/>
</dbReference>
<proteinExistence type="inferred from homology"/>
<dbReference type="FunFam" id="2.30.110.10:FF:000005">
    <property type="entry name" value="NAD(P)H-hydrate epimerase"/>
    <property type="match status" value="1"/>
</dbReference>
<evidence type="ECO:0000256" key="9">
    <source>
        <dbReference type="ARBA" id="ARBA00022643"/>
    </source>
</evidence>
<evidence type="ECO:0000256" key="4">
    <source>
        <dbReference type="ARBA" id="ARBA00005037"/>
    </source>
</evidence>
<evidence type="ECO:0000313" key="15">
    <source>
        <dbReference type="Proteomes" id="UP000001593"/>
    </source>
</evidence>
<dbReference type="GO" id="GO:0008615">
    <property type="term" value="P:pyridoxine biosynthetic process"/>
    <property type="evidence" value="ECO:0007669"/>
    <property type="project" value="UniProtKB-KW"/>
</dbReference>
<comment type="subunit">
    <text evidence="6">Homodimer.</text>
</comment>
<dbReference type="Pfam" id="PF10590">
    <property type="entry name" value="PNP_phzG_C"/>
    <property type="match status" value="1"/>
</dbReference>
<dbReference type="AlphaFoldDB" id="A7RG83"/>
<dbReference type="eggNOG" id="KOG2586">
    <property type="taxonomic scope" value="Eukaryota"/>
</dbReference>
<comment type="cofactor">
    <cofactor evidence="1">
        <name>FMN</name>
        <dbReference type="ChEBI" id="CHEBI:58210"/>
    </cofactor>
</comment>
<dbReference type="KEGG" id="nve:5521658"/>
<sequence>MRIDYGTIGFGEENVEVKEPIAHFDTWFREAAETEQIQEPNAMTLATCGKDGYPSARTVLLKGYTKEGFTFYTNYESQKGKQLMENPYACLLFFWQPLHRQVTIRGPVVRVSEQESTDYFHSRPRGSQIGASVSHQSSVIKSREVLSEREKELKEKYADESITIPKPDYWGGYTVIPESIEFWQGQTSRLHDRILFRKPKPDEKIDPELTKHGNEGWVYERLSP</sequence>
<organism evidence="14 15">
    <name type="scientific">Nematostella vectensis</name>
    <name type="common">Starlet sea anemone</name>
    <dbReference type="NCBI Taxonomy" id="45351"/>
    <lineage>
        <taxon>Eukaryota</taxon>
        <taxon>Metazoa</taxon>
        <taxon>Cnidaria</taxon>
        <taxon>Anthozoa</taxon>
        <taxon>Hexacorallia</taxon>
        <taxon>Actiniaria</taxon>
        <taxon>Edwardsiidae</taxon>
        <taxon>Nematostella</taxon>
    </lineage>
</organism>
<dbReference type="HOGENOM" id="CLU_032263_2_1_1"/>
<dbReference type="NCBIfam" id="NF004231">
    <property type="entry name" value="PRK05679.1"/>
    <property type="match status" value="1"/>
</dbReference>
<protein>
    <recommendedName>
        <fullName evidence="7">pyridoxal 5'-phosphate synthase</fullName>
        <ecNumber evidence="7">1.4.3.5</ecNumber>
    </recommendedName>
</protein>
<keyword evidence="11" id="KW-0664">Pyridoxine biosynthesis</keyword>
<evidence type="ECO:0000259" key="12">
    <source>
        <dbReference type="Pfam" id="PF01243"/>
    </source>
</evidence>
<dbReference type="InterPro" id="IPR011576">
    <property type="entry name" value="Pyridox_Oxase_N"/>
</dbReference>
<gene>
    <name evidence="14" type="ORF">NEMVEDRAFT_v1g80869</name>
</gene>
<comment type="pathway">
    <text evidence="4">Cofactor metabolism; pyridoxal 5'-phosphate salvage; pyridoxal 5'-phosphate from pyridoxine 5'-phosphate: step 1/1.</text>
</comment>
<dbReference type="GO" id="GO:0010181">
    <property type="term" value="F:FMN binding"/>
    <property type="evidence" value="ECO:0007669"/>
    <property type="project" value="InterPro"/>
</dbReference>
<evidence type="ECO:0000256" key="6">
    <source>
        <dbReference type="ARBA" id="ARBA00011738"/>
    </source>
</evidence>
<comment type="function">
    <text evidence="2">Catalyzes the oxidation of either pyridoxine 5'-phosphate (PNP) or pyridoxamine 5'-phosphate (PMP) into pyridoxal 5'-phosphate (PLP).</text>
</comment>
<dbReference type="EC" id="1.4.3.5" evidence="7"/>
<dbReference type="InterPro" id="IPR019576">
    <property type="entry name" value="Pyridoxamine_oxidase_dimer_C"/>
</dbReference>
<comment type="pathway">
    <text evidence="3">Cofactor metabolism; pyridoxal 5'-phosphate salvage; pyridoxal 5'-phosphate from pyridoxamine 5'-phosphate: step 1/1.</text>
</comment>
<dbReference type="InterPro" id="IPR019740">
    <property type="entry name" value="Pyridox_Oxase_CS"/>
</dbReference>
<name>A7RG83_NEMVE</name>
<dbReference type="GO" id="GO:0004733">
    <property type="term" value="F:pyridoxamine phosphate oxidase activity"/>
    <property type="evidence" value="ECO:0000318"/>
    <property type="project" value="GO_Central"/>
</dbReference>
<dbReference type="PANTHER" id="PTHR10851">
    <property type="entry name" value="PYRIDOXINE-5-PHOSPHATE OXIDASE"/>
    <property type="match status" value="1"/>
</dbReference>
<dbReference type="Pfam" id="PF01243">
    <property type="entry name" value="PNPOx_N"/>
    <property type="match status" value="1"/>
</dbReference>
<dbReference type="OrthoDB" id="303614at2759"/>
<dbReference type="PhylomeDB" id="A7RG83"/>
<evidence type="ECO:0000256" key="5">
    <source>
        <dbReference type="ARBA" id="ARBA00007301"/>
    </source>
</evidence>
<dbReference type="Proteomes" id="UP000001593">
    <property type="component" value="Unassembled WGS sequence"/>
</dbReference>
<keyword evidence="8" id="KW-0285">Flavoprotein</keyword>
<dbReference type="OMA" id="AYFRTRP"/>
<evidence type="ECO:0000256" key="7">
    <source>
        <dbReference type="ARBA" id="ARBA00012801"/>
    </source>
</evidence>
<evidence type="ECO:0000256" key="2">
    <source>
        <dbReference type="ARBA" id="ARBA00003691"/>
    </source>
</evidence>
<dbReference type="EMBL" id="DS469509">
    <property type="protein sequence ID" value="EDO49484.1"/>
    <property type="molecule type" value="Genomic_DNA"/>
</dbReference>
<evidence type="ECO:0000256" key="3">
    <source>
        <dbReference type="ARBA" id="ARBA00004738"/>
    </source>
</evidence>